<feature type="compositionally biased region" description="Pro residues" evidence="1">
    <location>
        <begin position="407"/>
        <end position="419"/>
    </location>
</feature>
<dbReference type="SUPFAM" id="SSF56672">
    <property type="entry name" value="DNA/RNA polymerases"/>
    <property type="match status" value="1"/>
</dbReference>
<sequence>MSTSTAQSALTSNTEPHSTNLTAVHHLITIKLTRENYLIWKAQVVPYLRGQHLFKFVDGSYPVPQPILTDQIILSALISSLSEKVIAHVVWCTTSRDLWATLERMFTAQSQARLMQIHYQLSTLRKGSTSIADFFHTFNGLADTLAAIDQPLPEFQLVSFLLAGLGPEYDSFVTSVQQRTEPVTLDYLYGHLLNHEIRLKKSQAPVSLETASANYVSRSPSSRNGRGGRNYPSPSTGRGNSTSPSFKSNRGRGHGRNSPNDARPVCQVCNRIGHVALHCYHRFDNAYYSERSAAMQAYFSTQQAPHDPNWYTDTGATNHLTSDLENLNIHSEEYLGPDQIRVGNGKGLSVAHIGRIYISHDVIFEENIFPFQSGPPIPIEPVQPASTPPGLPLIINPTLSHQAQPNNPSPHIIPSPSSPISPAASDISTTAPSHPISSAAPAISITAPSHPTSSPSLPPQSPTPIASSHPMVTRSKANISKPKQFHDGTVRYPLHHALLAENDHSLSEPTCYSSAVKIPQWREAMNTEFDALLKNQTWTLVPSPQARNLVGCKWVFRVKRRADGSIERYKARLVAKGFHQQPGIDYTETFSPVVKPTTVRTVLSLALSKNWFVRQLDVQNAFLHGCLSEEVYMTQPPGFNHPQFPNHVFHKPLRLTSLLHHLGSEFAVKDLGGLNYFLGIEVVPSTPGVLLSQKKYILDILTRTKMSEAKPVSSPMASSTHLSILDGDPCDDPTLYRSTVGALQYLSITRPDIAFSVNKLSQFMHNPTTLHWQSVKRLLRYLKQTIHFGLRIQPSSTTVLQGFTDADWAGDRDDRRSTGGYCIFLGSNLVSWSCKKQATVARSSTEAEYKALANTAAEIKWFTTLLSELGVSLQSPPIIWCDNIGATYLSSNPVFHARTKHVEIDFHFVRDMVASRTIDIRFLSSKDQVADIFTKPLSTARFALLRTKLNVVPLPLGLRGGVKDNSQQQQNQINTKTSQPADQHTLGCG</sequence>
<feature type="compositionally biased region" description="Polar residues" evidence="1">
    <location>
        <begin position="235"/>
        <end position="248"/>
    </location>
</feature>
<dbReference type="AlphaFoldDB" id="A0A2N9HRE1"/>
<protein>
    <recommendedName>
        <fullName evidence="2">Reverse transcriptase Ty1/copia-type domain-containing protein</fullName>
    </recommendedName>
</protein>
<feature type="region of interest" description="Disordered" evidence="1">
    <location>
        <begin position="211"/>
        <end position="263"/>
    </location>
</feature>
<feature type="compositionally biased region" description="Polar residues" evidence="1">
    <location>
        <begin position="964"/>
        <end position="982"/>
    </location>
</feature>
<name>A0A2N9HRE1_FAGSY</name>
<dbReference type="PANTHER" id="PTHR11439:SF455">
    <property type="entry name" value="RLK (RECEPTOR-LIKE PROTEIN KINASE) 8, PUTATIVE-RELATED"/>
    <property type="match status" value="1"/>
</dbReference>
<dbReference type="PANTHER" id="PTHR11439">
    <property type="entry name" value="GAG-POL-RELATED RETROTRANSPOSON"/>
    <property type="match status" value="1"/>
</dbReference>
<evidence type="ECO:0000313" key="3">
    <source>
        <dbReference type="EMBL" id="SPD16657.1"/>
    </source>
</evidence>
<dbReference type="EMBL" id="OIVN01004323">
    <property type="protein sequence ID" value="SPD16657.1"/>
    <property type="molecule type" value="Genomic_DNA"/>
</dbReference>
<gene>
    <name evidence="3" type="ORF">FSB_LOCUS44539</name>
</gene>
<dbReference type="InterPro" id="IPR043502">
    <property type="entry name" value="DNA/RNA_pol_sf"/>
</dbReference>
<dbReference type="Pfam" id="PF14223">
    <property type="entry name" value="Retrotran_gag_2"/>
    <property type="match status" value="1"/>
</dbReference>
<feature type="domain" description="Reverse transcriptase Ty1/copia-type" evidence="2">
    <location>
        <begin position="535"/>
        <end position="649"/>
    </location>
</feature>
<organism evidence="3">
    <name type="scientific">Fagus sylvatica</name>
    <name type="common">Beechnut</name>
    <dbReference type="NCBI Taxonomy" id="28930"/>
    <lineage>
        <taxon>Eukaryota</taxon>
        <taxon>Viridiplantae</taxon>
        <taxon>Streptophyta</taxon>
        <taxon>Embryophyta</taxon>
        <taxon>Tracheophyta</taxon>
        <taxon>Spermatophyta</taxon>
        <taxon>Magnoliopsida</taxon>
        <taxon>eudicotyledons</taxon>
        <taxon>Gunneridae</taxon>
        <taxon>Pentapetalae</taxon>
        <taxon>rosids</taxon>
        <taxon>fabids</taxon>
        <taxon>Fagales</taxon>
        <taxon>Fagaceae</taxon>
        <taxon>Fagus</taxon>
    </lineage>
</organism>
<dbReference type="InterPro" id="IPR013103">
    <property type="entry name" value="RVT_2"/>
</dbReference>
<dbReference type="Pfam" id="PF07727">
    <property type="entry name" value="RVT_2"/>
    <property type="match status" value="1"/>
</dbReference>
<evidence type="ECO:0000256" key="1">
    <source>
        <dbReference type="SAM" id="MobiDB-lite"/>
    </source>
</evidence>
<feature type="region of interest" description="Disordered" evidence="1">
    <location>
        <begin position="963"/>
        <end position="989"/>
    </location>
</feature>
<proteinExistence type="predicted"/>
<dbReference type="CDD" id="cd09272">
    <property type="entry name" value="RNase_HI_RT_Ty1"/>
    <property type="match status" value="1"/>
</dbReference>
<feature type="compositionally biased region" description="Low complexity" evidence="1">
    <location>
        <begin position="420"/>
        <end position="455"/>
    </location>
</feature>
<reference evidence="3" key="1">
    <citation type="submission" date="2018-02" db="EMBL/GenBank/DDBJ databases">
        <authorList>
            <person name="Cohen D.B."/>
            <person name="Kent A.D."/>
        </authorList>
    </citation>
    <scope>NUCLEOTIDE SEQUENCE</scope>
</reference>
<feature type="region of interest" description="Disordered" evidence="1">
    <location>
        <begin position="394"/>
        <end position="473"/>
    </location>
</feature>
<evidence type="ECO:0000259" key="2">
    <source>
        <dbReference type="Pfam" id="PF07727"/>
    </source>
</evidence>
<accession>A0A2N9HRE1</accession>
<feature type="compositionally biased region" description="Low complexity" evidence="1">
    <location>
        <begin position="217"/>
        <end position="234"/>
    </location>
</feature>